<dbReference type="Proteomes" id="UP000054396">
    <property type="component" value="Unassembled WGS sequence"/>
</dbReference>
<dbReference type="EMBL" id="LPXO01000002">
    <property type="protein sequence ID" value="KUF11979.1"/>
    <property type="molecule type" value="Genomic_DNA"/>
</dbReference>
<dbReference type="RefSeq" id="WP_058861097.1">
    <property type="nucleotide sequence ID" value="NZ_LPXO01000002.1"/>
</dbReference>
<sequence length="64" mass="7064">MSHKIRNVNDRLFGLVSAAAHMEEEERIYSKKARSFDEDLTGAQRLELQSMLGQGTATKVVAAG</sequence>
<keyword evidence="2" id="KW-1185">Reference proteome</keyword>
<accession>A0A0W7WN21</accession>
<comment type="caution">
    <text evidence="1">The sequence shown here is derived from an EMBL/GenBank/DDBJ whole genome shotgun (WGS) entry which is preliminary data.</text>
</comment>
<organism evidence="1 2">
    <name type="scientific">Pseudoponticoccus marisrubri</name>
    <dbReference type="NCBI Taxonomy" id="1685382"/>
    <lineage>
        <taxon>Bacteria</taxon>
        <taxon>Pseudomonadati</taxon>
        <taxon>Pseudomonadota</taxon>
        <taxon>Alphaproteobacteria</taxon>
        <taxon>Rhodobacterales</taxon>
        <taxon>Roseobacteraceae</taxon>
        <taxon>Pseudoponticoccus</taxon>
    </lineage>
</organism>
<evidence type="ECO:0000313" key="1">
    <source>
        <dbReference type="EMBL" id="KUF11979.1"/>
    </source>
</evidence>
<dbReference type="AlphaFoldDB" id="A0A0W7WN21"/>
<proteinExistence type="predicted"/>
<gene>
    <name evidence="1" type="ORF">AVJ23_05220</name>
</gene>
<protein>
    <submittedName>
        <fullName evidence="1">Uncharacterized protein</fullName>
    </submittedName>
</protein>
<reference evidence="1 2" key="1">
    <citation type="submission" date="2015-12" db="EMBL/GenBank/DDBJ databases">
        <authorList>
            <person name="Shamseldin A."/>
            <person name="Moawad H."/>
            <person name="Abd El-Rahim W.M."/>
            <person name="Sadowsky M.J."/>
        </authorList>
    </citation>
    <scope>NUCLEOTIDE SEQUENCE [LARGE SCALE GENOMIC DNA]</scope>
    <source>
        <strain evidence="1 2">SJ5A-1</strain>
    </source>
</reference>
<name>A0A0W7WN21_9RHOB</name>
<dbReference type="STRING" id="1685382.AVJ23_05220"/>
<evidence type="ECO:0000313" key="2">
    <source>
        <dbReference type="Proteomes" id="UP000054396"/>
    </source>
</evidence>